<dbReference type="AlphaFoldDB" id="A0A6F8Z0C0"/>
<evidence type="ECO:0000313" key="2">
    <source>
        <dbReference type="Proteomes" id="UP000503011"/>
    </source>
</evidence>
<evidence type="ECO:0000313" key="1">
    <source>
        <dbReference type="EMBL" id="BCB91766.1"/>
    </source>
</evidence>
<sequence>MANHDYVIRLAASFADKHPEYGAAVADWLAWCLPRGVDPVRPGGRVVDLYQGQAPHGPEPMLSWLDWSRPHRSPLGAGCRGGGPPPC</sequence>
<dbReference type="KEGG" id="psuu:Psuf_090790"/>
<name>A0A6F8Z0C0_9ACTN</name>
<dbReference type="EMBL" id="AP022871">
    <property type="protein sequence ID" value="BCB91766.1"/>
    <property type="molecule type" value="Genomic_DNA"/>
</dbReference>
<keyword evidence="2" id="KW-1185">Reference proteome</keyword>
<reference evidence="1 2" key="1">
    <citation type="submission" date="2020-03" db="EMBL/GenBank/DDBJ databases">
        <title>Whole genome shotgun sequence of Phytohabitans suffuscus NBRC 105367.</title>
        <authorList>
            <person name="Komaki H."/>
            <person name="Tamura T."/>
        </authorList>
    </citation>
    <scope>NUCLEOTIDE SEQUENCE [LARGE SCALE GENOMIC DNA]</scope>
    <source>
        <strain evidence="1 2">NBRC 105367</strain>
    </source>
</reference>
<organism evidence="1 2">
    <name type="scientific">Phytohabitans suffuscus</name>
    <dbReference type="NCBI Taxonomy" id="624315"/>
    <lineage>
        <taxon>Bacteria</taxon>
        <taxon>Bacillati</taxon>
        <taxon>Actinomycetota</taxon>
        <taxon>Actinomycetes</taxon>
        <taxon>Micromonosporales</taxon>
        <taxon>Micromonosporaceae</taxon>
    </lineage>
</organism>
<protein>
    <submittedName>
        <fullName evidence="1">Uncharacterized protein</fullName>
    </submittedName>
</protein>
<reference evidence="1 2" key="2">
    <citation type="submission" date="2020-03" db="EMBL/GenBank/DDBJ databases">
        <authorList>
            <person name="Ichikawa N."/>
            <person name="Kimura A."/>
            <person name="Kitahashi Y."/>
            <person name="Uohara A."/>
        </authorList>
    </citation>
    <scope>NUCLEOTIDE SEQUENCE [LARGE SCALE GENOMIC DNA]</scope>
    <source>
        <strain evidence="1 2">NBRC 105367</strain>
    </source>
</reference>
<gene>
    <name evidence="1" type="ORF">Psuf_090790</name>
</gene>
<dbReference type="Proteomes" id="UP000503011">
    <property type="component" value="Chromosome"/>
</dbReference>
<dbReference type="RefSeq" id="WP_173165141.1">
    <property type="nucleotide sequence ID" value="NZ_AP022871.1"/>
</dbReference>
<accession>A0A6F8Z0C0</accession>
<proteinExistence type="predicted"/>